<evidence type="ECO:0000313" key="2">
    <source>
        <dbReference type="EMBL" id="SMA50830.1"/>
    </source>
</evidence>
<gene>
    <name evidence="2" type="ORF">EHSB41UT_04647</name>
</gene>
<dbReference type="EMBL" id="FWPT01000017">
    <property type="protein sequence ID" value="SMA50830.1"/>
    <property type="molecule type" value="Genomic_DNA"/>
</dbReference>
<dbReference type="SUPFAM" id="SSF50998">
    <property type="entry name" value="Quinoprotein alcohol dehydrogenase-like"/>
    <property type="match status" value="1"/>
</dbReference>
<dbReference type="Gene3D" id="2.130.10.10">
    <property type="entry name" value="YVTN repeat-like/Quinoprotein amine dehydrogenase"/>
    <property type="match status" value="2"/>
</dbReference>
<dbReference type="InterPro" id="IPR015943">
    <property type="entry name" value="WD40/YVTN_repeat-like_dom_sf"/>
</dbReference>
<dbReference type="RefSeq" id="WP_087113272.1">
    <property type="nucleotide sequence ID" value="NZ_CBCSCN010000015.1"/>
</dbReference>
<dbReference type="InterPro" id="IPR018391">
    <property type="entry name" value="PQQ_b-propeller_rpt"/>
</dbReference>
<accession>A0A1X7ARW8</accession>
<evidence type="ECO:0000259" key="1">
    <source>
        <dbReference type="Pfam" id="PF13360"/>
    </source>
</evidence>
<dbReference type="PANTHER" id="PTHR34512">
    <property type="entry name" value="CELL SURFACE PROTEIN"/>
    <property type="match status" value="1"/>
</dbReference>
<dbReference type="AlphaFoldDB" id="A0A1X7ARW8"/>
<dbReference type="SMART" id="SM00564">
    <property type="entry name" value="PQQ"/>
    <property type="match status" value="2"/>
</dbReference>
<name>A0A1X7ARW8_9GAMM</name>
<keyword evidence="3" id="KW-1185">Reference proteome</keyword>
<dbReference type="OrthoDB" id="6189277at2"/>
<feature type="domain" description="Pyrrolo-quinoline quinone repeat" evidence="1">
    <location>
        <begin position="324"/>
        <end position="494"/>
    </location>
</feature>
<reference evidence="2 3" key="1">
    <citation type="submission" date="2017-03" db="EMBL/GenBank/DDBJ databases">
        <authorList>
            <person name="Afonso C.L."/>
            <person name="Miller P.J."/>
            <person name="Scott M.A."/>
            <person name="Spackman E."/>
            <person name="Goraichik I."/>
            <person name="Dimitrov K.M."/>
            <person name="Suarez D.L."/>
            <person name="Swayne D.E."/>
        </authorList>
    </citation>
    <scope>NUCLEOTIDE SEQUENCE [LARGE SCALE GENOMIC DNA]</scope>
    <source>
        <strain evidence="2">SB41UT1</strain>
    </source>
</reference>
<sequence length="643" mass="68968">MAKKRWIAGTVAVAATAVGIGLNSYLKTPKTYKHPAVSQWQPEGTRFSPPEHPVLGINDTFRSIHGSTRNSDEVLTAVSPAVELDWIAEPEMFTAEGPSIDRQGNIYFSPLTPMEPVVMVSLDPKNGERRWAIEGKPYSQGGGTPLVLDDPDNPGQQIIYLTLYERALAVRQDGSIIWDVSTGLKEPKPKPGKSRNAHNFGASYHPQSDSIFGLLIDGNMFALDRKTGERRLVEPFVVPGAPAIGSGTGRPAPWLIEKTDQTMKEAYGEDPQAPGRFSKVADVIYGGGVKVANYFSIDPNTGRIWVAATAPDEADAVEDGKAGNGALYAIDMVEAADGRYRLEVAASTYFEGGSGSTPALRADGQRVYASDDNGHLIALDNDLNELWRVNVGEQIPASITVASENNELFAITTGSLFKIKDHGKRGEIVWEANLDMYPEMLGYRNLNMLTATVTANGIAVMLGSGYEKGTVRLPIEIGVGLLDRETGEVISYTEGVEESVAATITGPDGGYYIAHSPIRRSISRALFGPLVSPLTGGIARYKPVRNHLLMRDTLCAADKRLSNALAQASSAPASSQANVVHADVLLRQANIALTAATQEGILDKQQLSGLSDQLTDIDTTALQQASTSTASLCEQLTTIATKS</sequence>
<organism evidence="2 3">
    <name type="scientific">Parendozoicomonas haliclonae</name>
    <dbReference type="NCBI Taxonomy" id="1960125"/>
    <lineage>
        <taxon>Bacteria</taxon>
        <taxon>Pseudomonadati</taxon>
        <taxon>Pseudomonadota</taxon>
        <taxon>Gammaproteobacteria</taxon>
        <taxon>Oceanospirillales</taxon>
        <taxon>Endozoicomonadaceae</taxon>
        <taxon>Parendozoicomonas</taxon>
    </lineage>
</organism>
<dbReference type="InterPro" id="IPR002372">
    <property type="entry name" value="PQQ_rpt_dom"/>
</dbReference>
<dbReference type="InterPro" id="IPR011047">
    <property type="entry name" value="Quinoprotein_ADH-like_sf"/>
</dbReference>
<protein>
    <submittedName>
        <fullName evidence="2">PQQ enzyme repeat protein</fullName>
    </submittedName>
</protein>
<evidence type="ECO:0000313" key="3">
    <source>
        <dbReference type="Proteomes" id="UP000196573"/>
    </source>
</evidence>
<dbReference type="PANTHER" id="PTHR34512:SF30">
    <property type="entry name" value="OUTER MEMBRANE PROTEIN ASSEMBLY FACTOR BAMB"/>
    <property type="match status" value="1"/>
</dbReference>
<dbReference type="Proteomes" id="UP000196573">
    <property type="component" value="Unassembled WGS sequence"/>
</dbReference>
<dbReference type="Pfam" id="PF13360">
    <property type="entry name" value="PQQ_2"/>
    <property type="match status" value="1"/>
</dbReference>
<proteinExistence type="predicted"/>